<dbReference type="PANTHER" id="PTHR48020:SF12">
    <property type="entry name" value="PROTON MYO-INOSITOL COTRANSPORTER"/>
    <property type="match status" value="1"/>
</dbReference>
<evidence type="ECO:0000256" key="4">
    <source>
        <dbReference type="ARBA" id="ARBA00022989"/>
    </source>
</evidence>
<feature type="non-terminal residue" evidence="8">
    <location>
        <position position="1"/>
    </location>
</feature>
<evidence type="ECO:0000256" key="3">
    <source>
        <dbReference type="ARBA" id="ARBA00022692"/>
    </source>
</evidence>
<dbReference type="GO" id="GO:0016020">
    <property type="term" value="C:membrane"/>
    <property type="evidence" value="ECO:0007669"/>
    <property type="project" value="UniProtKB-SubCell"/>
</dbReference>
<evidence type="ECO:0000256" key="5">
    <source>
        <dbReference type="ARBA" id="ARBA00023136"/>
    </source>
</evidence>
<evidence type="ECO:0000259" key="7">
    <source>
        <dbReference type="PROSITE" id="PS50850"/>
    </source>
</evidence>
<evidence type="ECO:0000256" key="1">
    <source>
        <dbReference type="ARBA" id="ARBA00004141"/>
    </source>
</evidence>
<dbReference type="AlphaFoldDB" id="A0A1B6IJC7"/>
<proteinExistence type="predicted"/>
<name>A0A1B6IJC7_9HEMI</name>
<dbReference type="EMBL" id="GECU01020679">
    <property type="protein sequence ID" value="JAS87027.1"/>
    <property type="molecule type" value="Transcribed_RNA"/>
</dbReference>
<keyword evidence="5 6" id="KW-0472">Membrane</keyword>
<organism evidence="8">
    <name type="scientific">Homalodisca liturata</name>
    <dbReference type="NCBI Taxonomy" id="320908"/>
    <lineage>
        <taxon>Eukaryota</taxon>
        <taxon>Metazoa</taxon>
        <taxon>Ecdysozoa</taxon>
        <taxon>Arthropoda</taxon>
        <taxon>Hexapoda</taxon>
        <taxon>Insecta</taxon>
        <taxon>Pterygota</taxon>
        <taxon>Neoptera</taxon>
        <taxon>Paraneoptera</taxon>
        <taxon>Hemiptera</taxon>
        <taxon>Auchenorrhyncha</taxon>
        <taxon>Membracoidea</taxon>
        <taxon>Cicadellidae</taxon>
        <taxon>Cicadellinae</taxon>
        <taxon>Proconiini</taxon>
        <taxon>Homalodisca</taxon>
    </lineage>
</organism>
<dbReference type="InterPro" id="IPR050814">
    <property type="entry name" value="Myo-inositol_Transporter"/>
</dbReference>
<dbReference type="InterPro" id="IPR036259">
    <property type="entry name" value="MFS_trans_sf"/>
</dbReference>
<feature type="transmembrane region" description="Helical" evidence="6">
    <location>
        <begin position="151"/>
        <end position="172"/>
    </location>
</feature>
<evidence type="ECO:0000313" key="8">
    <source>
        <dbReference type="EMBL" id="JAS87027.1"/>
    </source>
</evidence>
<dbReference type="Gene3D" id="1.20.1250.20">
    <property type="entry name" value="MFS general substrate transporter like domains"/>
    <property type="match status" value="1"/>
</dbReference>
<dbReference type="PANTHER" id="PTHR48020">
    <property type="entry name" value="PROTON MYO-INOSITOL COTRANSPORTER"/>
    <property type="match status" value="1"/>
</dbReference>
<feature type="domain" description="Major facilitator superfamily (MFS) profile" evidence="7">
    <location>
        <begin position="1"/>
        <end position="207"/>
    </location>
</feature>
<dbReference type="InterPro" id="IPR020846">
    <property type="entry name" value="MFS_dom"/>
</dbReference>
<feature type="transmembrane region" description="Helical" evidence="6">
    <location>
        <begin position="83"/>
        <end position="102"/>
    </location>
</feature>
<evidence type="ECO:0000256" key="6">
    <source>
        <dbReference type="SAM" id="Phobius"/>
    </source>
</evidence>
<gene>
    <name evidence="8" type="ORF">g.17774</name>
</gene>
<keyword evidence="2" id="KW-0813">Transport</keyword>
<feature type="transmembrane region" description="Helical" evidence="6">
    <location>
        <begin position="184"/>
        <end position="203"/>
    </location>
</feature>
<dbReference type="GO" id="GO:0022857">
    <property type="term" value="F:transmembrane transporter activity"/>
    <property type="evidence" value="ECO:0007669"/>
    <property type="project" value="InterPro"/>
</dbReference>
<comment type="subcellular location">
    <subcellularLocation>
        <location evidence="1">Membrane</location>
        <topology evidence="1">Multi-pass membrane protein</topology>
    </subcellularLocation>
</comment>
<keyword evidence="4 6" id="KW-1133">Transmembrane helix</keyword>
<dbReference type="InterPro" id="IPR005828">
    <property type="entry name" value="MFS_sugar_transport-like"/>
</dbReference>
<evidence type="ECO:0000256" key="2">
    <source>
        <dbReference type="ARBA" id="ARBA00022448"/>
    </source>
</evidence>
<keyword evidence="3 6" id="KW-0812">Transmembrane</keyword>
<dbReference type="Pfam" id="PF00083">
    <property type="entry name" value="Sugar_tr"/>
    <property type="match status" value="1"/>
</dbReference>
<accession>A0A1B6IJC7</accession>
<protein>
    <recommendedName>
        <fullName evidence="7">Major facilitator superfamily (MFS) profile domain-containing protein</fullName>
    </recommendedName>
</protein>
<reference evidence="8" key="1">
    <citation type="submission" date="2015-11" db="EMBL/GenBank/DDBJ databases">
        <title>De novo transcriptome assembly of four potential Pierce s Disease insect vectors from Arizona vineyards.</title>
        <authorList>
            <person name="Tassone E.E."/>
        </authorList>
    </citation>
    <scope>NUCLEOTIDE SEQUENCE</scope>
</reference>
<feature type="transmembrane region" description="Helical" evidence="6">
    <location>
        <begin position="114"/>
        <end position="139"/>
    </location>
</feature>
<dbReference type="PROSITE" id="PS50850">
    <property type="entry name" value="MFS"/>
    <property type="match status" value="1"/>
</dbReference>
<dbReference type="SUPFAM" id="SSF103473">
    <property type="entry name" value="MFS general substrate transporter"/>
    <property type="match status" value="1"/>
</dbReference>
<sequence length="238" mass="26927">KTEVLRPRQDPRKPQRFDDLLCARCESTTQWYKRDPRLHPEYLHHGRTSFSPSVSSMIVGGCMFSGPALSFPLTRTFGIKNMLIFSGIGMTIFQISFGAFFYCDNHGYDTSAYWWWPLFSLVGYIITYSVGFGPLPFTVMGEMFPSNIKGLASAITTGPACWFLGFLLTLYFNDISQALGSHMAFFLFAIFCFLSFLFTVFILPDTRGLTLEEILELLNGKPGARNYKNSPDSIGRTE</sequence>